<dbReference type="GO" id="GO:0043565">
    <property type="term" value="F:sequence-specific DNA binding"/>
    <property type="evidence" value="ECO:0007669"/>
    <property type="project" value="TreeGrafter"/>
</dbReference>
<dbReference type="EMBL" id="FNAV01000050">
    <property type="protein sequence ID" value="SDF68478.1"/>
    <property type="molecule type" value="Genomic_DNA"/>
</dbReference>
<accession>A0A1G7N336</accession>
<dbReference type="InterPro" id="IPR058163">
    <property type="entry name" value="LysR-type_TF_proteobact-type"/>
</dbReference>
<dbReference type="Gene3D" id="3.40.190.10">
    <property type="entry name" value="Periplasmic binding protein-like II"/>
    <property type="match status" value="2"/>
</dbReference>
<reference evidence="4" key="1">
    <citation type="submission" date="2016-10" db="EMBL/GenBank/DDBJ databases">
        <authorList>
            <person name="Varghese N."/>
            <person name="Submissions S."/>
        </authorList>
    </citation>
    <scope>NUCLEOTIDE SEQUENCE [LARGE SCALE GENOMIC DNA]</scope>
    <source>
        <strain evidence="4">DSM 10146</strain>
    </source>
</reference>
<gene>
    <name evidence="3" type="ORF">SAMN04488105_1509</name>
</gene>
<dbReference type="Proteomes" id="UP000198994">
    <property type="component" value="Unassembled WGS sequence"/>
</dbReference>
<name>A0A1G7N336_9RHOB</name>
<evidence type="ECO:0000313" key="4">
    <source>
        <dbReference type="Proteomes" id="UP000198994"/>
    </source>
</evidence>
<evidence type="ECO:0000256" key="2">
    <source>
        <dbReference type="SAM" id="MobiDB-lite"/>
    </source>
</evidence>
<protein>
    <submittedName>
        <fullName evidence="3">LysR substrate binding domain-containing protein</fullName>
    </submittedName>
</protein>
<feature type="region of interest" description="Disordered" evidence="2">
    <location>
        <begin position="77"/>
        <end position="103"/>
    </location>
</feature>
<dbReference type="GO" id="GO:0003700">
    <property type="term" value="F:DNA-binding transcription factor activity"/>
    <property type="evidence" value="ECO:0007669"/>
    <property type="project" value="TreeGrafter"/>
</dbReference>
<dbReference type="PANTHER" id="PTHR30537">
    <property type="entry name" value="HTH-TYPE TRANSCRIPTIONAL REGULATOR"/>
    <property type="match status" value="1"/>
</dbReference>
<evidence type="ECO:0000256" key="1">
    <source>
        <dbReference type="ARBA" id="ARBA00009437"/>
    </source>
</evidence>
<dbReference type="SUPFAM" id="SSF53850">
    <property type="entry name" value="Periplasmic binding protein-like II"/>
    <property type="match status" value="1"/>
</dbReference>
<keyword evidence="4" id="KW-1185">Reference proteome</keyword>
<evidence type="ECO:0000313" key="3">
    <source>
        <dbReference type="EMBL" id="SDF68478.1"/>
    </source>
</evidence>
<dbReference type="AlphaFoldDB" id="A0A1G7N336"/>
<feature type="compositionally biased region" description="Low complexity" evidence="2">
    <location>
        <begin position="81"/>
        <end position="91"/>
    </location>
</feature>
<sequence length="103" mass="11193">MGDARMALEAAIYGHGAAMGDSITTADLLARGQLVAPFRMAVPAANVFYVACRSEIRQLPVVGAFIDWLFAELEQEPQRPPARTTAWTTRRSSSRSRSKSLPG</sequence>
<feature type="compositionally biased region" description="Basic residues" evidence="2">
    <location>
        <begin position="92"/>
        <end position="103"/>
    </location>
</feature>
<dbReference type="GO" id="GO:0006351">
    <property type="term" value="P:DNA-templated transcription"/>
    <property type="evidence" value="ECO:0007669"/>
    <property type="project" value="TreeGrafter"/>
</dbReference>
<proteinExistence type="inferred from homology"/>
<dbReference type="PANTHER" id="PTHR30537:SF74">
    <property type="entry name" value="HTH-TYPE TRANSCRIPTIONAL REGULATOR TRPI"/>
    <property type="match status" value="1"/>
</dbReference>
<organism evidence="3 4">
    <name type="scientific">Salipiger thiooxidans</name>
    <dbReference type="NCBI Taxonomy" id="282683"/>
    <lineage>
        <taxon>Bacteria</taxon>
        <taxon>Pseudomonadati</taxon>
        <taxon>Pseudomonadota</taxon>
        <taxon>Alphaproteobacteria</taxon>
        <taxon>Rhodobacterales</taxon>
        <taxon>Roseobacteraceae</taxon>
        <taxon>Salipiger</taxon>
    </lineage>
</organism>
<comment type="similarity">
    <text evidence="1">Belongs to the LysR transcriptional regulatory family.</text>
</comment>